<dbReference type="EMBL" id="JAKLJA010000022">
    <property type="protein sequence ID" value="MCG5076161.1"/>
    <property type="molecule type" value="Genomic_DNA"/>
</dbReference>
<dbReference type="AlphaFoldDB" id="A0A9X1RU51"/>
<dbReference type="RefSeq" id="WP_238466004.1">
    <property type="nucleotide sequence ID" value="NZ_JAKLJA010000022.1"/>
</dbReference>
<feature type="region of interest" description="Disordered" evidence="1">
    <location>
        <begin position="155"/>
        <end position="192"/>
    </location>
</feature>
<evidence type="ECO:0000256" key="1">
    <source>
        <dbReference type="SAM" id="MobiDB-lite"/>
    </source>
</evidence>
<keyword evidence="4" id="KW-1185">Reference proteome</keyword>
<keyword evidence="2" id="KW-0472">Membrane</keyword>
<gene>
    <name evidence="3" type="ORF">L5014_22755</name>
</gene>
<name>A0A9X1RU51_9BURK</name>
<evidence type="ECO:0000313" key="4">
    <source>
        <dbReference type="Proteomes" id="UP001139308"/>
    </source>
</evidence>
<keyword evidence="2" id="KW-1133">Transmembrane helix</keyword>
<proteinExistence type="predicted"/>
<organism evidence="3 4">
    <name type="scientific">Paraburkholderia tagetis</name>
    <dbReference type="NCBI Taxonomy" id="2913261"/>
    <lineage>
        <taxon>Bacteria</taxon>
        <taxon>Pseudomonadati</taxon>
        <taxon>Pseudomonadota</taxon>
        <taxon>Betaproteobacteria</taxon>
        <taxon>Burkholderiales</taxon>
        <taxon>Burkholderiaceae</taxon>
        <taxon>Paraburkholderia</taxon>
    </lineage>
</organism>
<evidence type="ECO:0000313" key="3">
    <source>
        <dbReference type="EMBL" id="MCG5076161.1"/>
    </source>
</evidence>
<sequence length="192" mass="20811">MNNTPVIDLSLRAPQQIISDQGIARGVLLVLWFRLLRPACVGSMWAGITIYAYRYLLPFEQGDLSWPELVSYFAAIGAIASVLTMWMILARVAHPFASKSRTQRLLRRKAGLTVEPGPFTGATSRDLNAVARVFVASHDANGLIAALRVLSVTGPDTNGAGERQPASGGAYGNAKQPEYSPPVDSSRRPPRH</sequence>
<evidence type="ECO:0000256" key="2">
    <source>
        <dbReference type="SAM" id="Phobius"/>
    </source>
</evidence>
<dbReference type="Proteomes" id="UP001139308">
    <property type="component" value="Unassembled WGS sequence"/>
</dbReference>
<keyword evidence="2" id="KW-0812">Transmembrane</keyword>
<protein>
    <submittedName>
        <fullName evidence="3">Biofilm PGA synthesis auxiliary protein PgaD</fullName>
    </submittedName>
</protein>
<reference evidence="3" key="1">
    <citation type="submission" date="2022-01" db="EMBL/GenBank/DDBJ databases">
        <title>Genome sequence and assembly of Parabukholderia sp. RG36.</title>
        <authorList>
            <person name="Chhetri G."/>
        </authorList>
    </citation>
    <scope>NUCLEOTIDE SEQUENCE</scope>
    <source>
        <strain evidence="3">RG36</strain>
    </source>
</reference>
<comment type="caution">
    <text evidence="3">The sequence shown here is derived from an EMBL/GenBank/DDBJ whole genome shotgun (WGS) entry which is preliminary data.</text>
</comment>
<feature type="transmembrane region" description="Helical" evidence="2">
    <location>
        <begin position="35"/>
        <end position="57"/>
    </location>
</feature>
<feature type="transmembrane region" description="Helical" evidence="2">
    <location>
        <begin position="69"/>
        <end position="89"/>
    </location>
</feature>
<accession>A0A9X1RU51</accession>